<reference evidence="7" key="1">
    <citation type="submission" date="2023-07" db="EMBL/GenBank/DDBJ databases">
        <title>Whole genome shotgun sequence of Streptomyces spororaveus NBRC 15456.</title>
        <authorList>
            <person name="Komaki H."/>
            <person name="Tamura T."/>
        </authorList>
    </citation>
    <scope>NUCLEOTIDE SEQUENCE [LARGE SCALE GENOMIC DNA]</scope>
    <source>
        <strain evidence="7">NBRC 15456</strain>
    </source>
</reference>
<keyword evidence="7" id="KW-1185">Reference proteome</keyword>
<proteinExistence type="predicted"/>
<protein>
    <recommendedName>
        <fullName evidence="5">Maltokinase N-terminal cap domain-containing protein</fullName>
    </recommendedName>
</protein>
<name>A0ABQ3T893_9ACTN</name>
<comment type="caution">
    <text evidence="6">The sequence shown here is derived from an EMBL/GenBank/DDBJ whole genome shotgun (WGS) entry which is preliminary data.</text>
</comment>
<dbReference type="Pfam" id="PF18085">
    <property type="entry name" value="Mak_N_cap"/>
    <property type="match status" value="1"/>
</dbReference>
<gene>
    <name evidence="6" type="ORF">Sspor_21730</name>
</gene>
<keyword evidence="4" id="KW-0067">ATP-binding</keyword>
<evidence type="ECO:0000256" key="3">
    <source>
        <dbReference type="ARBA" id="ARBA00022777"/>
    </source>
</evidence>
<evidence type="ECO:0000256" key="1">
    <source>
        <dbReference type="ARBA" id="ARBA00022679"/>
    </source>
</evidence>
<evidence type="ECO:0000259" key="5">
    <source>
        <dbReference type="Pfam" id="PF18085"/>
    </source>
</evidence>
<evidence type="ECO:0000256" key="4">
    <source>
        <dbReference type="ARBA" id="ARBA00022840"/>
    </source>
</evidence>
<accession>A0ABQ3T893</accession>
<evidence type="ECO:0000313" key="6">
    <source>
        <dbReference type="EMBL" id="GHI76612.1"/>
    </source>
</evidence>
<evidence type="ECO:0000313" key="7">
    <source>
        <dbReference type="Proteomes" id="UP000608522"/>
    </source>
</evidence>
<organism evidence="6 7">
    <name type="scientific">Streptomyces spororaveus</name>
    <dbReference type="NCBI Taxonomy" id="284039"/>
    <lineage>
        <taxon>Bacteria</taxon>
        <taxon>Bacillati</taxon>
        <taxon>Actinomycetota</taxon>
        <taxon>Actinomycetes</taxon>
        <taxon>Kitasatosporales</taxon>
        <taxon>Streptomycetaceae</taxon>
        <taxon>Streptomyces</taxon>
    </lineage>
</organism>
<dbReference type="Proteomes" id="UP000608522">
    <property type="component" value="Unassembled WGS sequence"/>
</dbReference>
<keyword evidence="3" id="KW-0418">Kinase</keyword>
<evidence type="ECO:0000256" key="2">
    <source>
        <dbReference type="ARBA" id="ARBA00022741"/>
    </source>
</evidence>
<dbReference type="InterPro" id="IPR040999">
    <property type="entry name" value="Mak_N_cap"/>
</dbReference>
<keyword evidence="2" id="KW-0547">Nucleotide-binding</keyword>
<feature type="domain" description="Maltokinase N-terminal cap" evidence="5">
    <location>
        <begin position="23"/>
        <end position="110"/>
    </location>
</feature>
<sequence>MSIMAVIHRTTMSPGKLELLAGWLPLRPWYRGGTGGPQLSKAGGFRLDDPEGEVGIEFMVVTDSRGDEPVTYLVPLTYRGEPLAEAGEGLIGTSEHGVLGRRWIYDGAHDPVLVEQLLALLAGRTTAQDQNASDAPDPTVEVRTEGAGVPAGLTGAGTVTDTADASLVAVGPVTREGPASALTVHRVLRPGPAAAGDGVPGRVLAGWTDPDGTPLHGLFAHLTGA</sequence>
<keyword evidence="1" id="KW-0808">Transferase</keyword>
<dbReference type="EMBL" id="BNED01000005">
    <property type="protein sequence ID" value="GHI76612.1"/>
    <property type="molecule type" value="Genomic_DNA"/>
</dbReference>